<organism evidence="3 4">
    <name type="scientific">Aspergillus pseudotamarii</name>
    <dbReference type="NCBI Taxonomy" id="132259"/>
    <lineage>
        <taxon>Eukaryota</taxon>
        <taxon>Fungi</taxon>
        <taxon>Dikarya</taxon>
        <taxon>Ascomycota</taxon>
        <taxon>Pezizomycotina</taxon>
        <taxon>Eurotiomycetes</taxon>
        <taxon>Eurotiomycetidae</taxon>
        <taxon>Eurotiales</taxon>
        <taxon>Aspergillaceae</taxon>
        <taxon>Aspergillus</taxon>
        <taxon>Aspergillus subgen. Circumdati</taxon>
    </lineage>
</organism>
<evidence type="ECO:0000313" key="3">
    <source>
        <dbReference type="EMBL" id="KAE8141878.1"/>
    </source>
</evidence>
<dbReference type="GeneID" id="43637683"/>
<reference evidence="3 4" key="1">
    <citation type="submission" date="2019-04" db="EMBL/GenBank/DDBJ databases">
        <title>Friends and foes A comparative genomics study of 23 Aspergillus species from section Flavi.</title>
        <authorList>
            <consortium name="DOE Joint Genome Institute"/>
            <person name="Kjaerbolling I."/>
            <person name="Vesth T."/>
            <person name="Frisvad J.C."/>
            <person name="Nybo J.L."/>
            <person name="Theobald S."/>
            <person name="Kildgaard S."/>
            <person name="Isbrandt T."/>
            <person name="Kuo A."/>
            <person name="Sato A."/>
            <person name="Lyhne E.K."/>
            <person name="Kogle M.E."/>
            <person name="Wiebenga A."/>
            <person name="Kun R.S."/>
            <person name="Lubbers R.J."/>
            <person name="Makela M.R."/>
            <person name="Barry K."/>
            <person name="Chovatia M."/>
            <person name="Clum A."/>
            <person name="Daum C."/>
            <person name="Haridas S."/>
            <person name="He G."/>
            <person name="LaButti K."/>
            <person name="Lipzen A."/>
            <person name="Mondo S."/>
            <person name="Riley R."/>
            <person name="Salamov A."/>
            <person name="Simmons B.A."/>
            <person name="Magnuson J.K."/>
            <person name="Henrissat B."/>
            <person name="Mortensen U.H."/>
            <person name="Larsen T.O."/>
            <person name="Devries R.P."/>
            <person name="Grigoriev I.V."/>
            <person name="Machida M."/>
            <person name="Baker S.E."/>
            <person name="Andersen M.R."/>
        </authorList>
    </citation>
    <scope>NUCLEOTIDE SEQUENCE [LARGE SCALE GENOMIC DNA]</scope>
    <source>
        <strain evidence="3 4">CBS 117625</strain>
    </source>
</reference>
<name>A0A5N6T6C2_ASPPS</name>
<accession>A0A5N6T6C2</accession>
<dbReference type="Proteomes" id="UP000325672">
    <property type="component" value="Unassembled WGS sequence"/>
</dbReference>
<dbReference type="EMBL" id="ML743556">
    <property type="protein sequence ID" value="KAE8141878.1"/>
    <property type="molecule type" value="Genomic_DNA"/>
</dbReference>
<evidence type="ECO:0000256" key="2">
    <source>
        <dbReference type="SAM" id="SignalP"/>
    </source>
</evidence>
<keyword evidence="4" id="KW-1185">Reference proteome</keyword>
<feature type="signal peptide" evidence="2">
    <location>
        <begin position="1"/>
        <end position="17"/>
    </location>
</feature>
<proteinExistence type="predicted"/>
<evidence type="ECO:0000256" key="1">
    <source>
        <dbReference type="SAM" id="MobiDB-lite"/>
    </source>
</evidence>
<sequence length="107" mass="12015">MAVLLKSFVVFATPVASHREWAHVTGSLKCHDARFGAIFGGWSSWERSLERRWEDDDTWWVVLGENILFSHIVCIFTFQNTGENGGLKGRHGSPRGEQTPESEGLAL</sequence>
<feature type="region of interest" description="Disordered" evidence="1">
    <location>
        <begin position="83"/>
        <end position="107"/>
    </location>
</feature>
<dbReference type="AlphaFoldDB" id="A0A5N6T6C2"/>
<dbReference type="RefSeq" id="XP_031917941.1">
    <property type="nucleotide sequence ID" value="XM_032053473.1"/>
</dbReference>
<protein>
    <submittedName>
        <fullName evidence="3">Uncharacterized protein</fullName>
    </submittedName>
</protein>
<feature type="chain" id="PRO_5024793887" evidence="2">
    <location>
        <begin position="18"/>
        <end position="107"/>
    </location>
</feature>
<gene>
    <name evidence="3" type="ORF">BDV38DRAFT_236583</name>
</gene>
<evidence type="ECO:0000313" key="4">
    <source>
        <dbReference type="Proteomes" id="UP000325672"/>
    </source>
</evidence>
<keyword evidence="2" id="KW-0732">Signal</keyword>